<keyword evidence="1" id="KW-0472">Membrane</keyword>
<evidence type="ECO:0000313" key="3">
    <source>
        <dbReference type="Proteomes" id="UP000014136"/>
    </source>
</evidence>
<proteinExistence type="predicted"/>
<sequence length="51" mass="5745">MLLATFLYQKASRLGDWNAVAIIALIVTTLIVMKGLNIIASRMDRREMNHA</sequence>
<dbReference type="PATRIC" id="fig|1139996.3.peg.1076"/>
<comment type="caution">
    <text evidence="2">The sequence shown here is derived from an EMBL/GenBank/DDBJ whole genome shotgun (WGS) entry which is preliminary data.</text>
</comment>
<dbReference type="EMBL" id="AHYT01000004">
    <property type="protein sequence ID" value="EOT29139.1"/>
    <property type="molecule type" value="Genomic_DNA"/>
</dbReference>
<name>S0NWS7_9ENTE</name>
<dbReference type="eggNOG" id="COG1176">
    <property type="taxonomic scope" value="Bacteria"/>
</dbReference>
<evidence type="ECO:0000313" key="2">
    <source>
        <dbReference type="EMBL" id="EOT29139.1"/>
    </source>
</evidence>
<keyword evidence="1" id="KW-1133">Transmembrane helix</keyword>
<accession>S0NWS7</accession>
<keyword evidence="1" id="KW-0812">Transmembrane</keyword>
<evidence type="ECO:0000256" key="1">
    <source>
        <dbReference type="SAM" id="Phobius"/>
    </source>
</evidence>
<dbReference type="Proteomes" id="UP000014136">
    <property type="component" value="Unassembled WGS sequence"/>
</dbReference>
<organism evidence="2 3">
    <name type="scientific">Enterococcus saccharolyticus subsp. saccharolyticus ATCC 43076</name>
    <dbReference type="NCBI Taxonomy" id="1139996"/>
    <lineage>
        <taxon>Bacteria</taxon>
        <taxon>Bacillati</taxon>
        <taxon>Bacillota</taxon>
        <taxon>Bacilli</taxon>
        <taxon>Lactobacillales</taxon>
        <taxon>Enterococcaceae</taxon>
        <taxon>Enterococcus</taxon>
    </lineage>
</organism>
<dbReference type="HOGENOM" id="CLU_3098639_0_0_9"/>
<keyword evidence="3" id="KW-1185">Reference proteome</keyword>
<gene>
    <name evidence="2" type="ORF">OMQ_01091</name>
</gene>
<dbReference type="AlphaFoldDB" id="S0NWS7"/>
<protein>
    <submittedName>
        <fullName evidence="2">Uncharacterized protein</fullName>
    </submittedName>
</protein>
<feature type="transmembrane region" description="Helical" evidence="1">
    <location>
        <begin position="20"/>
        <end position="40"/>
    </location>
</feature>
<reference evidence="2 3" key="1">
    <citation type="submission" date="2013-03" db="EMBL/GenBank/DDBJ databases">
        <title>The Genome Sequence of Enterococcus saccharolyticus ATCC_43076 (Illumina only assembly).</title>
        <authorList>
            <consortium name="The Broad Institute Genomics Platform"/>
            <consortium name="The Broad Institute Genome Sequencing Center for Infectious Disease"/>
            <person name="Earl A."/>
            <person name="Russ C."/>
            <person name="Gilmore M."/>
            <person name="Surin D."/>
            <person name="Walker B."/>
            <person name="Young S."/>
            <person name="Zeng Q."/>
            <person name="Gargeya S."/>
            <person name="Fitzgerald M."/>
            <person name="Haas B."/>
            <person name="Abouelleil A."/>
            <person name="Allen A.W."/>
            <person name="Alvarado L."/>
            <person name="Arachchi H.M."/>
            <person name="Berlin A.M."/>
            <person name="Chapman S.B."/>
            <person name="Gainer-Dewar J."/>
            <person name="Goldberg J."/>
            <person name="Griggs A."/>
            <person name="Gujja S."/>
            <person name="Hansen M."/>
            <person name="Howarth C."/>
            <person name="Imamovic A."/>
            <person name="Ireland A."/>
            <person name="Larimer J."/>
            <person name="McCowan C."/>
            <person name="Murphy C."/>
            <person name="Pearson M."/>
            <person name="Poon T.W."/>
            <person name="Priest M."/>
            <person name="Roberts A."/>
            <person name="Saif S."/>
            <person name="Shea T."/>
            <person name="Sisk P."/>
            <person name="Sykes S."/>
            <person name="Wortman J."/>
            <person name="Nusbaum C."/>
            <person name="Birren B."/>
        </authorList>
    </citation>
    <scope>NUCLEOTIDE SEQUENCE [LARGE SCALE GENOMIC DNA]</scope>
    <source>
        <strain evidence="2 3">ATCC 43076</strain>
    </source>
</reference>